<dbReference type="Proteomes" id="UP000275368">
    <property type="component" value="Chromosome"/>
</dbReference>
<keyword evidence="2" id="KW-1185">Reference proteome</keyword>
<organism evidence="1 2">
    <name type="scientific">Paenibacillus baekrokdamisoli</name>
    <dbReference type="NCBI Taxonomy" id="1712516"/>
    <lineage>
        <taxon>Bacteria</taxon>
        <taxon>Bacillati</taxon>
        <taxon>Bacillota</taxon>
        <taxon>Bacilli</taxon>
        <taxon>Bacillales</taxon>
        <taxon>Paenibacillaceae</taxon>
        <taxon>Paenibacillus</taxon>
    </lineage>
</organism>
<evidence type="ECO:0000313" key="2">
    <source>
        <dbReference type="Proteomes" id="UP000275368"/>
    </source>
</evidence>
<proteinExistence type="predicted"/>
<reference evidence="1 2" key="1">
    <citation type="submission" date="2018-11" db="EMBL/GenBank/DDBJ databases">
        <title>Complete genome sequence of Paenibacillus baekrokdamisoli strain KCTC 33723.</title>
        <authorList>
            <person name="Kang S.W."/>
            <person name="Lee K.C."/>
            <person name="Kim K.K."/>
            <person name="Kim J.S."/>
            <person name="Kim D.S."/>
            <person name="Ko S.H."/>
            <person name="Yang S.H."/>
            <person name="Lee J.S."/>
        </authorList>
    </citation>
    <scope>NUCLEOTIDE SEQUENCE [LARGE SCALE GENOMIC DNA]</scope>
    <source>
        <strain evidence="1 2">KCTC 33723</strain>
    </source>
</reference>
<sequence length="129" mass="15435">MVGLKAQNVFNTLNTIRIQINKNTLNDEYIPHSEIPSVLKHLDLLNGEIDINLTINKIFNNNDYEGILQLINIFRNEFEIIPNRLTFWFKEKADQQKTGEYIKDFTYFDIYKKDFNRISTIIDIEEYKR</sequence>
<dbReference type="RefSeq" id="WP_221226793.1">
    <property type="nucleotide sequence ID" value="NZ_JACHXC010000010.1"/>
</dbReference>
<accession>A0A3G9IZT2</accession>
<protein>
    <submittedName>
        <fullName evidence="1">Uncharacterized protein</fullName>
    </submittedName>
</protein>
<name>A0A3G9IZT2_9BACL</name>
<dbReference type="EMBL" id="AP019308">
    <property type="protein sequence ID" value="BBH24457.1"/>
    <property type="molecule type" value="Genomic_DNA"/>
</dbReference>
<evidence type="ECO:0000313" key="1">
    <source>
        <dbReference type="EMBL" id="BBH24457.1"/>
    </source>
</evidence>
<dbReference type="KEGG" id="pbk:Back11_58020"/>
<gene>
    <name evidence="1" type="ORF">Back11_58020</name>
</gene>
<dbReference type="AlphaFoldDB" id="A0A3G9IZT2"/>